<evidence type="ECO:0000313" key="1">
    <source>
        <dbReference type="EMBL" id="CVK32005.1"/>
    </source>
</evidence>
<evidence type="ECO:0000313" key="2">
    <source>
        <dbReference type="Proteomes" id="UP000069850"/>
    </source>
</evidence>
<dbReference type="Proteomes" id="UP000069850">
    <property type="component" value="Chromosome 1"/>
</dbReference>
<reference evidence="1 2" key="1">
    <citation type="submission" date="2016-01" db="EMBL/GenBank/DDBJ databases">
        <authorList>
            <person name="Manzoor S."/>
        </authorList>
    </citation>
    <scope>NUCLEOTIDE SEQUENCE [LARGE SCALE GENOMIC DNA]</scope>
    <source>
        <strain evidence="1">Methanoculleus sp MAB1</strain>
    </source>
</reference>
<dbReference type="KEGG" id="mema:MMAB1_0791"/>
<name>A0A0X3BKH7_9EURY</name>
<organism evidence="1 2">
    <name type="scientific">Methanoculleus bourgensis</name>
    <dbReference type="NCBI Taxonomy" id="83986"/>
    <lineage>
        <taxon>Archaea</taxon>
        <taxon>Methanobacteriati</taxon>
        <taxon>Methanobacteriota</taxon>
        <taxon>Stenosarchaea group</taxon>
        <taxon>Methanomicrobia</taxon>
        <taxon>Methanomicrobiales</taxon>
        <taxon>Methanomicrobiaceae</taxon>
        <taxon>Methanoculleus</taxon>
    </lineage>
</organism>
<sequence length="57" mass="6433">MVPTSGAFHLILSMQYHLTRRARSREVRLLGGRVPFASFAPSRAVAIATTHRTRNIR</sequence>
<dbReference type="EMBL" id="LT158599">
    <property type="protein sequence ID" value="CVK32005.1"/>
    <property type="molecule type" value="Genomic_DNA"/>
</dbReference>
<proteinExistence type="predicted"/>
<accession>A0A0X3BKH7</accession>
<dbReference type="AlphaFoldDB" id="A0A0X3BKH7"/>
<gene>
    <name evidence="1" type="ORF">MMAB1_0791</name>
</gene>
<protein>
    <submittedName>
        <fullName evidence="1">Uncharacterized protein</fullName>
    </submittedName>
</protein>